<dbReference type="AlphaFoldDB" id="A0A1T2Y2C2"/>
<comment type="caution">
    <text evidence="2">The sequence shown here is derived from an EMBL/GenBank/DDBJ whole genome shotgun (WGS) entry which is preliminary data.</text>
</comment>
<dbReference type="EMBL" id="MSDF01000052">
    <property type="protein sequence ID" value="OPA86290.1"/>
    <property type="molecule type" value="Genomic_DNA"/>
</dbReference>
<sequence>MLVTAVVFALLALWVWWTYPRVGTVLFEVLAYIEARRSRLKAITVPIKGMTLATYQGRNVHAPALLLLHGFSADKGVWLGFARHFSSDYRVIIPDLAGHGKNAFVTGGDYSVAAQARRMVALLDACQLDKVHVIGSSMGAYVASWIATHYPERVLSLGLIGAAGVNLPQPNEVEALVNSGDNPFLIRNRAQFDRFFAMTMAAPPYIPEVLLAAEAQSYIKRRDELAEIFANFSDSPRMEPWLSQVRVPSLILWGREDRMVPVASAQTWLEGIPHARLEILDGVGHLPMVERTEQTAAHCRELLDRAKVYASIRP</sequence>
<evidence type="ECO:0000313" key="2">
    <source>
        <dbReference type="EMBL" id="OPA86290.1"/>
    </source>
</evidence>
<dbReference type="InterPro" id="IPR000073">
    <property type="entry name" value="AB_hydrolase_1"/>
</dbReference>
<dbReference type="InterPro" id="IPR050266">
    <property type="entry name" value="AB_hydrolase_sf"/>
</dbReference>
<dbReference type="GO" id="GO:0046464">
    <property type="term" value="P:acylglycerol catabolic process"/>
    <property type="evidence" value="ECO:0007669"/>
    <property type="project" value="TreeGrafter"/>
</dbReference>
<accession>A0A1T2Y2C2</accession>
<evidence type="ECO:0000259" key="1">
    <source>
        <dbReference type="Pfam" id="PF00561"/>
    </source>
</evidence>
<protein>
    <submittedName>
        <fullName evidence="2">Alpha/beta hydrolase</fullName>
    </submittedName>
</protein>
<dbReference type="PRINTS" id="PR00111">
    <property type="entry name" value="ABHYDROLASE"/>
</dbReference>
<evidence type="ECO:0000313" key="3">
    <source>
        <dbReference type="Proteomes" id="UP000190965"/>
    </source>
</evidence>
<dbReference type="GO" id="GO:0047372">
    <property type="term" value="F:monoacylglycerol lipase activity"/>
    <property type="evidence" value="ECO:0007669"/>
    <property type="project" value="TreeGrafter"/>
</dbReference>
<dbReference type="GO" id="GO:0016020">
    <property type="term" value="C:membrane"/>
    <property type="evidence" value="ECO:0007669"/>
    <property type="project" value="TreeGrafter"/>
</dbReference>
<dbReference type="Proteomes" id="UP000190965">
    <property type="component" value="Unassembled WGS sequence"/>
</dbReference>
<dbReference type="OrthoDB" id="2086224at2"/>
<dbReference type="Gene3D" id="3.40.50.1820">
    <property type="entry name" value="alpha/beta hydrolase"/>
    <property type="match status" value="1"/>
</dbReference>
<dbReference type="RefSeq" id="WP_078742661.1">
    <property type="nucleotide sequence ID" value="NZ_MSDF01000052.1"/>
</dbReference>
<name>A0A1T2Y2C2_PSEFL</name>
<dbReference type="SUPFAM" id="SSF53474">
    <property type="entry name" value="alpha/beta-Hydrolases"/>
    <property type="match status" value="1"/>
</dbReference>
<organism evidence="2 3">
    <name type="scientific">Pseudomonas fluorescens</name>
    <dbReference type="NCBI Taxonomy" id="294"/>
    <lineage>
        <taxon>Bacteria</taxon>
        <taxon>Pseudomonadati</taxon>
        <taxon>Pseudomonadota</taxon>
        <taxon>Gammaproteobacteria</taxon>
        <taxon>Pseudomonadales</taxon>
        <taxon>Pseudomonadaceae</taxon>
        <taxon>Pseudomonas</taxon>
    </lineage>
</organism>
<gene>
    <name evidence="2" type="ORF">BFW87_26485</name>
</gene>
<reference evidence="2 3" key="1">
    <citation type="submission" date="2016-12" db="EMBL/GenBank/DDBJ databases">
        <title>Draft genome sequences of seven strains of Pseudomonas fluorescens that produce 4-formylaminooxyvinylglycine.</title>
        <authorList>
            <person name="Okrent R.A."/>
            <person name="Manning V.A."/>
            <person name="Trippe K.M."/>
        </authorList>
    </citation>
    <scope>NUCLEOTIDE SEQUENCE [LARGE SCALE GENOMIC DNA]</scope>
    <source>
        <strain evidence="2 3">P5A</strain>
    </source>
</reference>
<keyword evidence="2" id="KW-0378">Hydrolase</keyword>
<dbReference type="Pfam" id="PF00561">
    <property type="entry name" value="Abhydrolase_1"/>
    <property type="match status" value="1"/>
</dbReference>
<dbReference type="PANTHER" id="PTHR43798:SF5">
    <property type="entry name" value="MONOACYLGLYCEROL LIPASE ABHD6"/>
    <property type="match status" value="1"/>
</dbReference>
<proteinExistence type="predicted"/>
<dbReference type="PANTHER" id="PTHR43798">
    <property type="entry name" value="MONOACYLGLYCEROL LIPASE"/>
    <property type="match status" value="1"/>
</dbReference>
<dbReference type="InterPro" id="IPR029058">
    <property type="entry name" value="AB_hydrolase_fold"/>
</dbReference>
<feature type="domain" description="AB hydrolase-1" evidence="1">
    <location>
        <begin position="63"/>
        <end position="291"/>
    </location>
</feature>